<reference evidence="2" key="1">
    <citation type="submission" date="2020-11" db="EMBL/GenBank/DDBJ databases">
        <title>Nocardioides cynanchi sp. nov., isolated from soil of rhizosphere of Cynanchum wilfordii.</title>
        <authorList>
            <person name="Lee J.-S."/>
            <person name="Suh M.K."/>
            <person name="Kim J.-S."/>
        </authorList>
    </citation>
    <scope>NUCLEOTIDE SEQUENCE</scope>
    <source>
        <strain evidence="2">KCTC 19276</strain>
    </source>
</reference>
<dbReference type="EMBL" id="JADKPO010000018">
    <property type="protein sequence ID" value="MBF4768869.1"/>
    <property type="molecule type" value="Genomic_DNA"/>
</dbReference>
<protein>
    <submittedName>
        <fullName evidence="2">Uncharacterized protein</fullName>
    </submittedName>
</protein>
<dbReference type="Proteomes" id="UP000660668">
    <property type="component" value="Unassembled WGS sequence"/>
</dbReference>
<comment type="caution">
    <text evidence="2">The sequence shown here is derived from an EMBL/GenBank/DDBJ whole genome shotgun (WGS) entry which is preliminary data.</text>
</comment>
<dbReference type="AlphaFoldDB" id="A0A930YN70"/>
<dbReference type="RefSeq" id="WP_194697022.1">
    <property type="nucleotide sequence ID" value="NZ_JADKPO010000018.1"/>
</dbReference>
<gene>
    <name evidence="2" type="ORF">ISU10_13970</name>
</gene>
<sequence>MSRDDKPITDQLKQVVDELQLEERVKEAAAAAEQAVLRGLDATGSYVRDHRADIEDFLHRAGAAIDRQTSGRFADQVEQVRNQLTAGVASLAERDWGSGPGRELEPPAEEP</sequence>
<evidence type="ECO:0000256" key="1">
    <source>
        <dbReference type="SAM" id="MobiDB-lite"/>
    </source>
</evidence>
<evidence type="ECO:0000313" key="3">
    <source>
        <dbReference type="Proteomes" id="UP000660668"/>
    </source>
</evidence>
<name>A0A930YN70_9ACTN</name>
<feature type="region of interest" description="Disordered" evidence="1">
    <location>
        <begin position="91"/>
        <end position="111"/>
    </location>
</feature>
<proteinExistence type="predicted"/>
<evidence type="ECO:0000313" key="2">
    <source>
        <dbReference type="EMBL" id="MBF4768869.1"/>
    </source>
</evidence>
<organism evidence="2 3">
    <name type="scientific">Nocardioides agariphilus</name>
    <dbReference type="NCBI Taxonomy" id="433664"/>
    <lineage>
        <taxon>Bacteria</taxon>
        <taxon>Bacillati</taxon>
        <taxon>Actinomycetota</taxon>
        <taxon>Actinomycetes</taxon>
        <taxon>Propionibacteriales</taxon>
        <taxon>Nocardioidaceae</taxon>
        <taxon>Nocardioides</taxon>
    </lineage>
</organism>
<accession>A0A930YN70</accession>
<keyword evidence="3" id="KW-1185">Reference proteome</keyword>